<gene>
    <name evidence="1" type="ORF">MSAN_01067100</name>
</gene>
<dbReference type="AlphaFoldDB" id="A0A8H6YMW3"/>
<protein>
    <submittedName>
        <fullName evidence="1">Uncharacterized protein</fullName>
    </submittedName>
</protein>
<comment type="caution">
    <text evidence="1">The sequence shown here is derived from an EMBL/GenBank/DDBJ whole genome shotgun (WGS) entry which is preliminary data.</text>
</comment>
<name>A0A8H6YMW3_9AGAR</name>
<accession>A0A8H6YMW3</accession>
<keyword evidence="2" id="KW-1185">Reference proteome</keyword>
<dbReference type="Proteomes" id="UP000623467">
    <property type="component" value="Unassembled WGS sequence"/>
</dbReference>
<sequence>MTYSPNQDILLLSLRCASWLSFFCRVPEPLRATFDKPFDLQSFLKAIRLQTNPFDGLSPDETREIRDWVRSNLYRCNDSESRMVVKSLPIWEARQSSRTVLIEARRLEMLPVDGLHSEIFDGFTKPEIALANLNRDLYTVLSWPPKTPPMTSERLRQLLFFPDFLPSSNMHRYSALLEGFLNISGQEMIPVPDGNCRLREVNSLYDHSVGLFAVALQSLEESHFLHPDFRHMQLQLRSKGLHSQVDRESFLLCVNTVNDDLVARGLPEAEVMPRAEVVFNFYNSSLPNILMGDTLSWTQLNGRRFVPRKEIRSPSASYLTDAYCERLPEIVAPSQILLQKYEQIAWTQRALCQEEPTGNLTALNTSFGVPTAAEVVKHLVILTQKIAPEHPQNRTLIQQIRATYEWLNNNKEAARVHLLCTPIALFLNVDDPTWETWEWRTAAQILFDIEYDFPETNTFRARRFLQDYRPLLLAAGAGVEHNVEYKPKTRAPDGNILRDSFDAMRKAGQLTDTMLMPITDEDIDEDSLRAHSAFLAAAIPPCKSRAFRLG</sequence>
<dbReference type="EMBL" id="JACAZH010000007">
    <property type="protein sequence ID" value="KAF7364083.1"/>
    <property type="molecule type" value="Genomic_DNA"/>
</dbReference>
<dbReference type="OrthoDB" id="1262810at2759"/>
<evidence type="ECO:0000313" key="2">
    <source>
        <dbReference type="Proteomes" id="UP000623467"/>
    </source>
</evidence>
<reference evidence="1" key="1">
    <citation type="submission" date="2020-05" db="EMBL/GenBank/DDBJ databases">
        <title>Mycena genomes resolve the evolution of fungal bioluminescence.</title>
        <authorList>
            <person name="Tsai I.J."/>
        </authorList>
    </citation>
    <scope>NUCLEOTIDE SEQUENCE</scope>
    <source>
        <strain evidence="1">160909Yilan</strain>
    </source>
</reference>
<organism evidence="1 2">
    <name type="scientific">Mycena sanguinolenta</name>
    <dbReference type="NCBI Taxonomy" id="230812"/>
    <lineage>
        <taxon>Eukaryota</taxon>
        <taxon>Fungi</taxon>
        <taxon>Dikarya</taxon>
        <taxon>Basidiomycota</taxon>
        <taxon>Agaricomycotina</taxon>
        <taxon>Agaricomycetes</taxon>
        <taxon>Agaricomycetidae</taxon>
        <taxon>Agaricales</taxon>
        <taxon>Marasmiineae</taxon>
        <taxon>Mycenaceae</taxon>
        <taxon>Mycena</taxon>
    </lineage>
</organism>
<proteinExistence type="predicted"/>
<evidence type="ECO:0000313" key="1">
    <source>
        <dbReference type="EMBL" id="KAF7364083.1"/>
    </source>
</evidence>